<dbReference type="RefSeq" id="WP_234824826.1">
    <property type="nucleotide sequence ID" value="NZ_CP017757.2"/>
</dbReference>
<dbReference type="AlphaFoldDB" id="A0A1U9UQM7"/>
<name>A0A1U9UQM7_CUPNE</name>
<dbReference type="Proteomes" id="UP000189627">
    <property type="component" value="Chromosome 1"/>
</dbReference>
<dbReference type="InterPro" id="IPR008775">
    <property type="entry name" value="Phytyl_CoA_dOase-like"/>
</dbReference>
<protein>
    <submittedName>
        <fullName evidence="6">Phytanoyl-CoA dioxygenase family protein</fullName>
    </submittedName>
</protein>
<dbReference type="GO" id="GO:0005506">
    <property type="term" value="F:iron ion binding"/>
    <property type="evidence" value="ECO:0007669"/>
    <property type="project" value="UniProtKB-ARBA"/>
</dbReference>
<dbReference type="PANTHER" id="PTHR20883:SF45">
    <property type="entry name" value="PHYTANOYL-COA DIOXYGENASE FAMILY PROTEIN"/>
    <property type="match status" value="1"/>
</dbReference>
<comment type="subunit">
    <text evidence="1">Homodimer.</text>
</comment>
<keyword evidence="2" id="KW-0479">Metal-binding</keyword>
<gene>
    <name evidence="6" type="ORF">BJN34_13365</name>
</gene>
<dbReference type="SUPFAM" id="SSF51197">
    <property type="entry name" value="Clavaminate synthase-like"/>
    <property type="match status" value="1"/>
</dbReference>
<evidence type="ECO:0000313" key="7">
    <source>
        <dbReference type="Proteomes" id="UP000189627"/>
    </source>
</evidence>
<dbReference type="EMBL" id="CP017757">
    <property type="protein sequence ID" value="AQV94869.1"/>
    <property type="molecule type" value="Genomic_DNA"/>
</dbReference>
<evidence type="ECO:0000256" key="3">
    <source>
        <dbReference type="ARBA" id="ARBA00022964"/>
    </source>
</evidence>
<reference evidence="7" key="1">
    <citation type="submission" date="2017-02" db="EMBL/GenBank/DDBJ databases">
        <title>Complete genome sequence of Cupriavidus necator strain NH9, a 3-chlorobenzoate degrader.</title>
        <authorList>
            <person name="Moriuchi R."/>
            <person name="Dohra H."/>
            <person name="Ogawa N."/>
        </authorList>
    </citation>
    <scope>NUCLEOTIDE SEQUENCE [LARGE SCALE GENOMIC DNA]</scope>
    <source>
        <strain evidence="7">NH9</strain>
    </source>
</reference>
<evidence type="ECO:0000313" key="6">
    <source>
        <dbReference type="EMBL" id="AQV94869.1"/>
    </source>
</evidence>
<evidence type="ECO:0000256" key="5">
    <source>
        <dbReference type="ARBA" id="ARBA00023004"/>
    </source>
</evidence>
<sequence>MTKMTKLSGLQATAEDVIAALERDGGVIIEDFLASETLDGLRNDLLPLIERQPVGRDSFSGNRTRRLSRLFARTRHCVEIATHPLYLPVAEHFLCKPREVWVGERRVMLTAGVRVGVTQAIQIGPGQAAQPLHRDDTAFMWRHPTGGREGRLQIICAVSDFTAENGGTLVIPGSHLWDDDRKPDLSEAQPTVMKAGSALIFLGSTFHAGGANTTQGEYRTAAGMALDAANVRQEENMYLSMTSEEVASYPEQIQRLLGWSAGDNHMGWVEVDGQMIDPIHLLGELEGSTLKGVGARRY</sequence>
<dbReference type="KEGG" id="cuh:BJN34_13365"/>
<evidence type="ECO:0000256" key="2">
    <source>
        <dbReference type="ARBA" id="ARBA00022723"/>
    </source>
</evidence>
<proteinExistence type="predicted"/>
<keyword evidence="4" id="KW-0560">Oxidoreductase</keyword>
<organism evidence="6 7">
    <name type="scientific">Cupriavidus necator</name>
    <name type="common">Alcaligenes eutrophus</name>
    <name type="synonym">Ralstonia eutropha</name>
    <dbReference type="NCBI Taxonomy" id="106590"/>
    <lineage>
        <taxon>Bacteria</taxon>
        <taxon>Pseudomonadati</taxon>
        <taxon>Pseudomonadota</taxon>
        <taxon>Betaproteobacteria</taxon>
        <taxon>Burkholderiales</taxon>
        <taxon>Burkholderiaceae</taxon>
        <taxon>Cupriavidus</taxon>
    </lineage>
</organism>
<dbReference type="GO" id="GO:0016706">
    <property type="term" value="F:2-oxoglutarate-dependent dioxygenase activity"/>
    <property type="evidence" value="ECO:0007669"/>
    <property type="project" value="UniProtKB-ARBA"/>
</dbReference>
<dbReference type="PANTHER" id="PTHR20883">
    <property type="entry name" value="PHYTANOYL-COA DIOXYGENASE DOMAIN CONTAINING 1"/>
    <property type="match status" value="1"/>
</dbReference>
<accession>A0A1U9UQM7</accession>
<evidence type="ECO:0000256" key="4">
    <source>
        <dbReference type="ARBA" id="ARBA00023002"/>
    </source>
</evidence>
<keyword evidence="3 6" id="KW-0223">Dioxygenase</keyword>
<dbReference type="Gene3D" id="2.60.120.620">
    <property type="entry name" value="q2cbj1_9rhob like domain"/>
    <property type="match status" value="1"/>
</dbReference>
<evidence type="ECO:0000256" key="1">
    <source>
        <dbReference type="ARBA" id="ARBA00011738"/>
    </source>
</evidence>
<dbReference type="Pfam" id="PF05721">
    <property type="entry name" value="PhyH"/>
    <property type="match status" value="1"/>
</dbReference>
<keyword evidence="5" id="KW-0408">Iron</keyword>